<dbReference type="RefSeq" id="WP_265047866.1">
    <property type="nucleotide sequence ID" value="NZ_CP100390.1"/>
</dbReference>
<sequence length="99" mass="11018">MYIFENVQSFDPQTLTAQIGWPVEKAIDGVDSYQYKEVKAFKSVNFTHEGPHSELPLIWQNLAAQAVAEGHTITGEGRTFIRLSRANGDVVAELQLGIQ</sequence>
<evidence type="ECO:0000259" key="1">
    <source>
        <dbReference type="Pfam" id="PF06445"/>
    </source>
</evidence>
<evidence type="ECO:0000313" key="3">
    <source>
        <dbReference type="Proteomes" id="UP001163739"/>
    </source>
</evidence>
<accession>A0ABY6N2P0</accession>
<dbReference type="Pfam" id="PF06445">
    <property type="entry name" value="GyrI-like"/>
    <property type="match status" value="1"/>
</dbReference>
<gene>
    <name evidence="2" type="ORF">NKI27_01140</name>
</gene>
<keyword evidence="3" id="KW-1185">Reference proteome</keyword>
<feature type="domain" description="GyrI-like small molecule binding" evidence="1">
    <location>
        <begin position="11"/>
        <end position="85"/>
    </location>
</feature>
<name>A0ABY6N2P0_9ALTE</name>
<organism evidence="2 3">
    <name type="scientific">Alkalimarinus alittae</name>
    <dbReference type="NCBI Taxonomy" id="2961619"/>
    <lineage>
        <taxon>Bacteria</taxon>
        <taxon>Pseudomonadati</taxon>
        <taxon>Pseudomonadota</taxon>
        <taxon>Gammaproteobacteria</taxon>
        <taxon>Alteromonadales</taxon>
        <taxon>Alteromonadaceae</taxon>
        <taxon>Alkalimarinus</taxon>
    </lineage>
</organism>
<protein>
    <submittedName>
        <fullName evidence="2">GyrI-like domain-containing protein</fullName>
    </submittedName>
</protein>
<reference evidence="2" key="1">
    <citation type="submission" date="2022-06" db="EMBL/GenBank/DDBJ databases">
        <title>Alkalimarinus sp. nov., isolated from gut of a Alitta virens.</title>
        <authorList>
            <person name="Yang A.I."/>
            <person name="Shin N.-R."/>
        </authorList>
    </citation>
    <scope>NUCLEOTIDE SEQUENCE</scope>
    <source>
        <strain evidence="2">A2M4</strain>
    </source>
</reference>
<dbReference type="InterPro" id="IPR029442">
    <property type="entry name" value="GyrI-like"/>
</dbReference>
<dbReference type="Gene3D" id="3.20.80.10">
    <property type="entry name" value="Regulatory factor, effector binding domain"/>
    <property type="match status" value="1"/>
</dbReference>
<proteinExistence type="predicted"/>
<dbReference type="InterPro" id="IPR011256">
    <property type="entry name" value="Reg_factor_effector_dom_sf"/>
</dbReference>
<dbReference type="EMBL" id="CP100390">
    <property type="protein sequence ID" value="UZE96380.1"/>
    <property type="molecule type" value="Genomic_DNA"/>
</dbReference>
<dbReference type="Proteomes" id="UP001163739">
    <property type="component" value="Chromosome"/>
</dbReference>
<evidence type="ECO:0000313" key="2">
    <source>
        <dbReference type="EMBL" id="UZE96380.1"/>
    </source>
</evidence>